<comment type="caution">
    <text evidence="2">The sequence shown here is derived from an EMBL/GenBank/DDBJ whole genome shotgun (WGS) entry which is preliminary data.</text>
</comment>
<dbReference type="Gene3D" id="3.30.70.1230">
    <property type="entry name" value="Nucleotide cyclase"/>
    <property type="match status" value="1"/>
</dbReference>
<name>A0A7J5D8J4_9ACTN</name>
<evidence type="ECO:0000313" key="2">
    <source>
        <dbReference type="EMBL" id="KAB1979978.1"/>
    </source>
</evidence>
<evidence type="ECO:0000313" key="3">
    <source>
        <dbReference type="Proteomes" id="UP000442990"/>
    </source>
</evidence>
<reference evidence="2 3" key="1">
    <citation type="submission" date="2019-09" db="EMBL/GenBank/DDBJ databases">
        <title>Isolation and identification of active actinomycetes.</title>
        <authorList>
            <person name="Yu Z."/>
            <person name="Han C."/>
            <person name="Yu B."/>
        </authorList>
    </citation>
    <scope>NUCLEOTIDE SEQUENCE [LARGE SCALE GENOMIC DNA]</scope>
    <source>
        <strain evidence="2 3">NEAU-H2</strain>
    </source>
</reference>
<protein>
    <submittedName>
        <fullName evidence="2">Adenylate/guanylate cyclase domain-containing protein</fullName>
    </submittedName>
</protein>
<proteinExistence type="predicted"/>
<gene>
    <name evidence="2" type="ORF">F8144_34830</name>
</gene>
<evidence type="ECO:0000259" key="1">
    <source>
        <dbReference type="PROSITE" id="PS50125"/>
    </source>
</evidence>
<dbReference type="GO" id="GO:0035556">
    <property type="term" value="P:intracellular signal transduction"/>
    <property type="evidence" value="ECO:0007669"/>
    <property type="project" value="InterPro"/>
</dbReference>
<dbReference type="AlphaFoldDB" id="A0A7J5D8J4"/>
<dbReference type="GO" id="GO:0004016">
    <property type="term" value="F:adenylate cyclase activity"/>
    <property type="evidence" value="ECO:0007669"/>
    <property type="project" value="UniProtKB-ARBA"/>
</dbReference>
<sequence length="249" mass="27011">MITHAQQAHLLFADIKGFSSRSDRDQLRSREDLYAELCSAFTDELWQLCPHEDRGDGVLVVVPPALPVETLFTDVLPRLERGLGGRRRSDPLLRLRIAVHAGAVHRDSHGFAGNAVNHVFRLCDGEPLRQAIDEAASDTALLVSGVVHDSVVRAGLPGVEPTTFHAVEFQVKETHARAWLHVAGDNACALRIAQESAFGTDDGRDEDKRGGVSVSAGRSVHMDGAVVAGGDAHVSVPSAPRSRWWRGTR</sequence>
<dbReference type="SUPFAM" id="SSF55073">
    <property type="entry name" value="Nucleotide cyclase"/>
    <property type="match status" value="1"/>
</dbReference>
<organism evidence="2 3">
    <name type="scientific">Streptomyces triticiradicis</name>
    <dbReference type="NCBI Taxonomy" id="2651189"/>
    <lineage>
        <taxon>Bacteria</taxon>
        <taxon>Bacillati</taxon>
        <taxon>Actinomycetota</taxon>
        <taxon>Actinomycetes</taxon>
        <taxon>Kitasatosporales</taxon>
        <taxon>Streptomycetaceae</taxon>
        <taxon>Streptomyces</taxon>
    </lineage>
</organism>
<dbReference type="GO" id="GO:0009190">
    <property type="term" value="P:cyclic nucleotide biosynthetic process"/>
    <property type="evidence" value="ECO:0007669"/>
    <property type="project" value="InterPro"/>
</dbReference>
<dbReference type="InterPro" id="IPR001054">
    <property type="entry name" value="A/G_cyclase"/>
</dbReference>
<dbReference type="InterPro" id="IPR029787">
    <property type="entry name" value="Nucleotide_cyclase"/>
</dbReference>
<accession>A0A7J5D8J4</accession>
<dbReference type="Proteomes" id="UP000442990">
    <property type="component" value="Unassembled WGS sequence"/>
</dbReference>
<dbReference type="RefSeq" id="WP_151473446.1">
    <property type="nucleotide sequence ID" value="NZ_WBKG01000039.1"/>
</dbReference>
<feature type="domain" description="Guanylate cyclase" evidence="1">
    <location>
        <begin position="9"/>
        <end position="123"/>
    </location>
</feature>
<keyword evidence="3" id="KW-1185">Reference proteome</keyword>
<dbReference type="PROSITE" id="PS50125">
    <property type="entry name" value="GUANYLATE_CYCLASE_2"/>
    <property type="match status" value="1"/>
</dbReference>
<dbReference type="EMBL" id="WBKG01000039">
    <property type="protein sequence ID" value="KAB1979978.1"/>
    <property type="molecule type" value="Genomic_DNA"/>
</dbReference>